<dbReference type="EMBL" id="JBHSSC010000005">
    <property type="protein sequence ID" value="MFC6180029.1"/>
    <property type="molecule type" value="Genomic_DNA"/>
</dbReference>
<accession>A0ABW1RWX3</accession>
<dbReference type="RefSeq" id="WP_171001430.1">
    <property type="nucleotide sequence ID" value="NZ_BJDJ01000006.1"/>
</dbReference>
<evidence type="ECO:0000313" key="2">
    <source>
        <dbReference type="Proteomes" id="UP001596282"/>
    </source>
</evidence>
<dbReference type="Proteomes" id="UP001596282">
    <property type="component" value="Unassembled WGS sequence"/>
</dbReference>
<keyword evidence="2" id="KW-1185">Reference proteome</keyword>
<reference evidence="2" key="1">
    <citation type="journal article" date="2019" name="Int. J. Syst. Evol. Microbiol.">
        <title>The Global Catalogue of Microorganisms (GCM) 10K type strain sequencing project: providing services to taxonomists for standard genome sequencing and annotation.</title>
        <authorList>
            <consortium name="The Broad Institute Genomics Platform"/>
            <consortium name="The Broad Institute Genome Sequencing Center for Infectious Disease"/>
            <person name="Wu L."/>
            <person name="Ma J."/>
        </authorList>
    </citation>
    <scope>NUCLEOTIDE SEQUENCE [LARGE SCALE GENOMIC DNA]</scope>
    <source>
        <strain evidence="2">CCM 8933</strain>
    </source>
</reference>
<sequence>MPLTTKGYDRPELDDLREDINALFVKYFGDGVDMDDAETTGLLAGTLSDISEQVEELAQGIYNAMFVLKSNGANLDDLAAEEDVYRKPATYAVVDLQIDGYVDQDSPTIIPEGTQFSTPDGQIFATAKDITLSKQATYVDSGGITQPLVDEDGNPLGRATVQANALESGTESNVMLNMIVNAEESVDGFKQVTNLQAATGGGDPETDDALRLRVLANRESKPNSTVSGIETAIKNVIGVQDVRLVNNQTMTTDSYGNPAKSLHLYVIGGDDATIAQTYFDHLPPVTNTIGSVMGAVTDIGGSEYIVRFDRAETVPIYITADLTVDETQFDTDNGPVQIKQAIMNYFDTLKMGGKVLYSKLFGPVYAPVGVNDATIKIGTTADALSSQDVTINAFQLAVVAANNITINVTD</sequence>
<comment type="caution">
    <text evidence="1">The sequence shown here is derived from an EMBL/GenBank/DDBJ whole genome shotgun (WGS) entry which is preliminary data.</text>
</comment>
<protein>
    <submittedName>
        <fullName evidence="1">Baseplate J/gp47 family protein</fullName>
    </submittedName>
</protein>
<gene>
    <name evidence="1" type="ORF">ACFP5Y_02055</name>
</gene>
<dbReference type="InterPro" id="IPR052399">
    <property type="entry name" value="Phage_Baseplate_Assmbl_Protein"/>
</dbReference>
<dbReference type="PANTHER" id="PTHR37829:SF3">
    <property type="entry name" value="PROTEIN JAYE-RELATED"/>
    <property type="match status" value="1"/>
</dbReference>
<name>A0ABW1RWX3_9LACO</name>
<proteinExistence type="predicted"/>
<dbReference type="PANTHER" id="PTHR37829">
    <property type="entry name" value="PHAGE-LIKE ELEMENT PBSX PROTEIN XKDT"/>
    <property type="match status" value="1"/>
</dbReference>
<evidence type="ECO:0000313" key="1">
    <source>
        <dbReference type="EMBL" id="MFC6180029.1"/>
    </source>
</evidence>
<organism evidence="1 2">
    <name type="scientific">Lactiplantibacillus daowaiensis</name>
    <dbReference type="NCBI Taxonomy" id="2559918"/>
    <lineage>
        <taxon>Bacteria</taxon>
        <taxon>Bacillati</taxon>
        <taxon>Bacillota</taxon>
        <taxon>Bacilli</taxon>
        <taxon>Lactobacillales</taxon>
        <taxon>Lactobacillaceae</taxon>
        <taxon>Lactiplantibacillus</taxon>
    </lineage>
</organism>